<dbReference type="OrthoDB" id="1120923at2"/>
<protein>
    <submittedName>
        <fullName evidence="1">Uncharacterized protein</fullName>
    </submittedName>
</protein>
<name>A0A2S6I2Z5_9BACT</name>
<dbReference type="Proteomes" id="UP000237662">
    <property type="component" value="Unassembled WGS sequence"/>
</dbReference>
<comment type="caution">
    <text evidence="1">The sequence shown here is derived from an EMBL/GenBank/DDBJ whole genome shotgun (WGS) entry which is preliminary data.</text>
</comment>
<sequence>MAPLEEIKARLFARRLRKERERAATSPGPAGPIQLRTAQRITVLFPADNAEDRKAVESWKPPGKEGRRVTAFGYFTHEVGATNFSFKAVTLQDLNWYGVPEGQTTEDLRGSHPDLLIRLGPPSHAVLDYLAAITPAGLKVGPDSDADNLYHLRFFPVPDDLHAQLARIEKTFTFINE</sequence>
<dbReference type="Pfam" id="PF21857">
    <property type="entry name" value="DUF6913"/>
    <property type="match status" value="1"/>
</dbReference>
<evidence type="ECO:0000313" key="1">
    <source>
        <dbReference type="EMBL" id="PPK85520.1"/>
    </source>
</evidence>
<reference evidence="1 2" key="1">
    <citation type="submission" date="2018-02" db="EMBL/GenBank/DDBJ databases">
        <title>Genomic Encyclopedia of Archaeal and Bacterial Type Strains, Phase II (KMG-II): from individual species to whole genera.</title>
        <authorList>
            <person name="Goeker M."/>
        </authorList>
    </citation>
    <scope>NUCLEOTIDE SEQUENCE [LARGE SCALE GENOMIC DNA]</scope>
    <source>
        <strain evidence="1 2">DSM 29526</strain>
    </source>
</reference>
<dbReference type="AlphaFoldDB" id="A0A2S6I2Z5"/>
<proteinExistence type="predicted"/>
<organism evidence="1 2">
    <name type="scientific">Neolewinella xylanilytica</name>
    <dbReference type="NCBI Taxonomy" id="1514080"/>
    <lineage>
        <taxon>Bacteria</taxon>
        <taxon>Pseudomonadati</taxon>
        <taxon>Bacteroidota</taxon>
        <taxon>Saprospiria</taxon>
        <taxon>Saprospirales</taxon>
        <taxon>Lewinellaceae</taxon>
        <taxon>Neolewinella</taxon>
    </lineage>
</organism>
<keyword evidence="2" id="KW-1185">Reference proteome</keyword>
<gene>
    <name evidence="1" type="ORF">CLV84_2421</name>
</gene>
<accession>A0A2S6I2Z5</accession>
<evidence type="ECO:0000313" key="2">
    <source>
        <dbReference type="Proteomes" id="UP000237662"/>
    </source>
</evidence>
<dbReference type="RefSeq" id="WP_104420017.1">
    <property type="nucleotide sequence ID" value="NZ_PTJC01000006.1"/>
</dbReference>
<dbReference type="EMBL" id="PTJC01000006">
    <property type="protein sequence ID" value="PPK85520.1"/>
    <property type="molecule type" value="Genomic_DNA"/>
</dbReference>
<dbReference type="InterPro" id="IPR054207">
    <property type="entry name" value="DUF6913"/>
</dbReference>